<name>A0ABY4R4L5_9GAMM</name>
<keyword evidence="1" id="KW-0732">Signal</keyword>
<proteinExistence type="predicted"/>
<evidence type="ECO:0000256" key="1">
    <source>
        <dbReference type="SAM" id="SignalP"/>
    </source>
</evidence>
<dbReference type="RefSeq" id="WP_249891589.1">
    <property type="nucleotide sequence ID" value="NZ_CP082904.1"/>
</dbReference>
<organism evidence="2 3">
    <name type="scientific">Mixta hanseatica</name>
    <dbReference type="NCBI Taxonomy" id="2872648"/>
    <lineage>
        <taxon>Bacteria</taxon>
        <taxon>Pseudomonadati</taxon>
        <taxon>Pseudomonadota</taxon>
        <taxon>Gammaproteobacteria</taxon>
        <taxon>Enterobacterales</taxon>
        <taxon>Erwiniaceae</taxon>
        <taxon>Mixta</taxon>
    </lineage>
</organism>
<accession>A0ABY4R4L5</accession>
<evidence type="ECO:0000313" key="2">
    <source>
        <dbReference type="EMBL" id="UQY42929.1"/>
    </source>
</evidence>
<dbReference type="Proteomes" id="UP001056635">
    <property type="component" value="Chromosome"/>
</dbReference>
<feature type="signal peptide" evidence="1">
    <location>
        <begin position="1"/>
        <end position="23"/>
    </location>
</feature>
<gene>
    <name evidence="2" type="ORF">K6958_13525</name>
</gene>
<sequence>MKRIVLPVGLLLATLAAAPFSSASEGGQPKTIKSIWINPFMIMRLNNHINMVSNVTFSDGQLVQRWTAVDCTQRQGYRLYWDMLDSEGQTGHRFYGDSLAHYAPPQPSHETTPEQIAQLCGSKLKETDWVYVEKKNSWDTPTLLDRANIVRVGDNLIVKIGYGYDKISWDPPYDAPFDLKIEQHLYNCTSRVDKVIGALDVDPQGYVTDSLIDKQVIRRASSFESTPATLNAFNKICQLQDGDDFSGLGRYVSKKGKKADEVLGPMMPQFDDNQTQWLDRFPLDAAVIQKAQTLVKGWAMPKFQRLSWTETSSTGDKVSYRMDARADGLVVRLDDYRLFKAQRIMVANSIQMQSALSISALPNQTQTLETTLRFPLYQGQRYVTTVKNSELGEKKKINTLIESCIVEDKEDAHTLNPAFRGSYWRVRCEQRGGDDNVTTVSAFLTDLNIFLPLERSDKGKNQRYTLSEVTLRR</sequence>
<evidence type="ECO:0000313" key="3">
    <source>
        <dbReference type="Proteomes" id="UP001056635"/>
    </source>
</evidence>
<keyword evidence="3" id="KW-1185">Reference proteome</keyword>
<protein>
    <submittedName>
        <fullName evidence="2">Uncharacterized protein</fullName>
    </submittedName>
</protein>
<dbReference type="EMBL" id="CP082904">
    <property type="protein sequence ID" value="UQY42929.1"/>
    <property type="molecule type" value="Genomic_DNA"/>
</dbReference>
<feature type="chain" id="PRO_5046721716" evidence="1">
    <location>
        <begin position="24"/>
        <end position="473"/>
    </location>
</feature>
<reference evidence="2" key="1">
    <citation type="submission" date="2021-09" db="EMBL/GenBank/DDBJ databases">
        <title>First case of bloodstream infection caused by Mixta hanseatica sp. nov., a member of the Erwiniaceae family.</title>
        <authorList>
            <person name="Both A."/>
            <person name="Huang J."/>
            <person name="Wenzel P."/>
            <person name="Aepfelbacher M."/>
            <person name="Rohde H."/>
            <person name="Christner M."/>
            <person name="Hentschke M."/>
        </authorList>
    </citation>
    <scope>NUCLEOTIDE SEQUENCE</scope>
    <source>
        <strain evidence="2">X22927</strain>
    </source>
</reference>